<evidence type="ECO:0000256" key="1">
    <source>
        <dbReference type="SAM" id="MobiDB-lite"/>
    </source>
</evidence>
<dbReference type="AlphaFoldDB" id="A0A5M3N0U1"/>
<feature type="compositionally biased region" description="Low complexity" evidence="1">
    <location>
        <begin position="89"/>
        <end position="100"/>
    </location>
</feature>
<feature type="compositionally biased region" description="Polar residues" evidence="1">
    <location>
        <begin position="13"/>
        <end position="44"/>
    </location>
</feature>
<keyword evidence="3" id="KW-1185">Reference proteome</keyword>
<reference evidence="3" key="1">
    <citation type="journal article" date="2012" name="Science">
        <title>The Paleozoic origin of enzymatic lignin decomposition reconstructed from 31 fungal genomes.</title>
        <authorList>
            <person name="Floudas D."/>
            <person name="Binder M."/>
            <person name="Riley R."/>
            <person name="Barry K."/>
            <person name="Blanchette R.A."/>
            <person name="Henrissat B."/>
            <person name="Martinez A.T."/>
            <person name="Otillar R."/>
            <person name="Spatafora J.W."/>
            <person name="Yadav J.S."/>
            <person name="Aerts A."/>
            <person name="Benoit I."/>
            <person name="Boyd A."/>
            <person name="Carlson A."/>
            <person name="Copeland A."/>
            <person name="Coutinho P.M."/>
            <person name="de Vries R.P."/>
            <person name="Ferreira P."/>
            <person name="Findley K."/>
            <person name="Foster B."/>
            <person name="Gaskell J."/>
            <person name="Glotzer D."/>
            <person name="Gorecki P."/>
            <person name="Heitman J."/>
            <person name="Hesse C."/>
            <person name="Hori C."/>
            <person name="Igarashi K."/>
            <person name="Jurgens J.A."/>
            <person name="Kallen N."/>
            <person name="Kersten P."/>
            <person name="Kohler A."/>
            <person name="Kuees U."/>
            <person name="Kumar T.K.A."/>
            <person name="Kuo A."/>
            <person name="LaButti K."/>
            <person name="Larrondo L.F."/>
            <person name="Lindquist E."/>
            <person name="Ling A."/>
            <person name="Lombard V."/>
            <person name="Lucas S."/>
            <person name="Lundell T."/>
            <person name="Martin R."/>
            <person name="McLaughlin D.J."/>
            <person name="Morgenstern I."/>
            <person name="Morin E."/>
            <person name="Murat C."/>
            <person name="Nagy L.G."/>
            <person name="Nolan M."/>
            <person name="Ohm R.A."/>
            <person name="Patyshakuliyeva A."/>
            <person name="Rokas A."/>
            <person name="Ruiz-Duenas F.J."/>
            <person name="Sabat G."/>
            <person name="Salamov A."/>
            <person name="Samejima M."/>
            <person name="Schmutz J."/>
            <person name="Slot J.C."/>
            <person name="St John F."/>
            <person name="Stenlid J."/>
            <person name="Sun H."/>
            <person name="Sun S."/>
            <person name="Syed K."/>
            <person name="Tsang A."/>
            <person name="Wiebenga A."/>
            <person name="Young D."/>
            <person name="Pisabarro A."/>
            <person name="Eastwood D.C."/>
            <person name="Martin F."/>
            <person name="Cullen D."/>
            <person name="Grigoriev I.V."/>
            <person name="Hibbett D.S."/>
        </authorList>
    </citation>
    <scope>NUCLEOTIDE SEQUENCE [LARGE SCALE GENOMIC DNA]</scope>
    <source>
        <strain evidence="3">RWD-64-598 SS2</strain>
    </source>
</reference>
<evidence type="ECO:0000313" key="2">
    <source>
        <dbReference type="EMBL" id="EIW84867.1"/>
    </source>
</evidence>
<sequence length="335" mass="35782">MHASDQVGGAAHTSISPTQSPQIRSDSMQTPRAASCDSSPQQRPQVYAPSRMSSMAPLLPRRSLGHASCASAPSLSTTGLAQVLAERGQPQSHSQPSSAHPDFDPRQFSAGSFPTSSMYTHGLYNQYPYATARQHIYEESPPAVGYPDASMALPLSAPSSGFGTSSGELLPQASGQTEMSALFYTDGASGHATMQAVDSVGYMSPVGSNHSSLSSPMSASPSMAPPPSAYRDYSFQHAYASNPDYGMQNSALFESVPTFETSPTTFHSQMNGVMHPMDTHSSYVADQQAAFVQQQRQLQLQRAQGRNTQMQMSHPQANGHFDGHAMPDGYYGPYA</sequence>
<dbReference type="RefSeq" id="XP_007764541.1">
    <property type="nucleotide sequence ID" value="XM_007766351.1"/>
</dbReference>
<dbReference type="GeneID" id="19200662"/>
<dbReference type="Proteomes" id="UP000053558">
    <property type="component" value="Unassembled WGS sequence"/>
</dbReference>
<gene>
    <name evidence="2" type="ORF">CONPUDRAFT_134730</name>
</gene>
<accession>A0A5M3N0U1</accession>
<organism evidence="2 3">
    <name type="scientific">Coniophora puteana (strain RWD-64-598)</name>
    <name type="common">Brown rot fungus</name>
    <dbReference type="NCBI Taxonomy" id="741705"/>
    <lineage>
        <taxon>Eukaryota</taxon>
        <taxon>Fungi</taxon>
        <taxon>Dikarya</taxon>
        <taxon>Basidiomycota</taxon>
        <taxon>Agaricomycotina</taxon>
        <taxon>Agaricomycetes</taxon>
        <taxon>Agaricomycetidae</taxon>
        <taxon>Boletales</taxon>
        <taxon>Coniophorineae</taxon>
        <taxon>Coniophoraceae</taxon>
        <taxon>Coniophora</taxon>
    </lineage>
</organism>
<dbReference type="EMBL" id="JH711574">
    <property type="protein sequence ID" value="EIW84867.1"/>
    <property type="molecule type" value="Genomic_DNA"/>
</dbReference>
<feature type="region of interest" description="Disordered" evidence="1">
    <location>
        <begin position="85"/>
        <end position="112"/>
    </location>
</feature>
<proteinExistence type="predicted"/>
<name>A0A5M3N0U1_CONPW</name>
<evidence type="ECO:0000313" key="3">
    <source>
        <dbReference type="Proteomes" id="UP000053558"/>
    </source>
</evidence>
<dbReference type="KEGG" id="cput:CONPUDRAFT_134730"/>
<comment type="caution">
    <text evidence="2">The sequence shown here is derived from an EMBL/GenBank/DDBJ whole genome shotgun (WGS) entry which is preliminary data.</text>
</comment>
<feature type="region of interest" description="Disordered" evidence="1">
    <location>
        <begin position="1"/>
        <end position="72"/>
    </location>
</feature>
<protein>
    <submittedName>
        <fullName evidence="2">Uncharacterized protein</fullName>
    </submittedName>
</protein>